<dbReference type="AlphaFoldDB" id="W0A830"/>
<dbReference type="PROSITE" id="PS50222">
    <property type="entry name" value="EF_HAND_2"/>
    <property type="match status" value="1"/>
</dbReference>
<dbReference type="EMBL" id="CP006644">
    <property type="protein sequence ID" value="AHE51825.1"/>
    <property type="molecule type" value="Genomic_DNA"/>
</dbReference>
<dbReference type="PROSITE" id="PS00018">
    <property type="entry name" value="EF_HAND_1"/>
    <property type="match status" value="1"/>
</dbReference>
<proteinExistence type="predicted"/>
<dbReference type="InterPro" id="IPR002048">
    <property type="entry name" value="EF_hand_dom"/>
</dbReference>
<dbReference type="HOGENOM" id="CLU_150694_0_0_5"/>
<dbReference type="KEGG" id="ssan:NX02_00280"/>
<dbReference type="InterPro" id="IPR018247">
    <property type="entry name" value="EF_Hand_1_Ca_BS"/>
</dbReference>
<dbReference type="eggNOG" id="ENOG5031C02">
    <property type="taxonomic scope" value="Bacteria"/>
</dbReference>
<organism evidence="3 4">
    <name type="scientific">Sphingomonas sanxanigenens DSM 19645 = NX02</name>
    <dbReference type="NCBI Taxonomy" id="1123269"/>
    <lineage>
        <taxon>Bacteria</taxon>
        <taxon>Pseudomonadati</taxon>
        <taxon>Pseudomonadota</taxon>
        <taxon>Alphaproteobacteria</taxon>
        <taxon>Sphingomonadales</taxon>
        <taxon>Sphingomonadaceae</taxon>
        <taxon>Sphingomonas</taxon>
    </lineage>
</organism>
<evidence type="ECO:0000313" key="3">
    <source>
        <dbReference type="EMBL" id="AHE51825.1"/>
    </source>
</evidence>
<accession>W0A830</accession>
<name>W0A830_9SPHN</name>
<dbReference type="SUPFAM" id="SSF47473">
    <property type="entry name" value="EF-hand"/>
    <property type="match status" value="1"/>
</dbReference>
<evidence type="ECO:0000259" key="2">
    <source>
        <dbReference type="PROSITE" id="PS50222"/>
    </source>
</evidence>
<dbReference type="Gene3D" id="1.10.238.10">
    <property type="entry name" value="EF-hand"/>
    <property type="match status" value="1"/>
</dbReference>
<sequence length="100" mass="10203">MPEAVAPQEAAPAAPAATAQPTSVAEIVKAEFPAYDKDSTGDLSKTEFSTWLIALKTKSDPAAAADQTALSTWAGQAFAQADADKSSAVTQTELTSFLGG</sequence>
<evidence type="ECO:0000313" key="4">
    <source>
        <dbReference type="Proteomes" id="UP000018851"/>
    </source>
</evidence>
<protein>
    <recommendedName>
        <fullName evidence="2">EF-hand domain-containing protein</fullName>
    </recommendedName>
</protein>
<gene>
    <name evidence="3" type="ORF">NX02_00280</name>
</gene>
<dbReference type="Proteomes" id="UP000018851">
    <property type="component" value="Chromosome"/>
</dbReference>
<dbReference type="InterPro" id="IPR011992">
    <property type="entry name" value="EF-hand-dom_pair"/>
</dbReference>
<reference evidence="3 4" key="1">
    <citation type="submission" date="2013-07" db="EMBL/GenBank/DDBJ databases">
        <title>Completed genome of Sphingomonas sanxanigenens NX02.</title>
        <authorList>
            <person name="Ma T."/>
            <person name="Huang H."/>
            <person name="Wu M."/>
            <person name="Li X."/>
            <person name="Li G."/>
        </authorList>
    </citation>
    <scope>NUCLEOTIDE SEQUENCE [LARGE SCALE GENOMIC DNA]</scope>
    <source>
        <strain evidence="3 4">NX02</strain>
    </source>
</reference>
<keyword evidence="4" id="KW-1185">Reference proteome</keyword>
<dbReference type="GO" id="GO:0005509">
    <property type="term" value="F:calcium ion binding"/>
    <property type="evidence" value="ECO:0007669"/>
    <property type="project" value="InterPro"/>
</dbReference>
<feature type="region of interest" description="Disordered" evidence="1">
    <location>
        <begin position="1"/>
        <end position="22"/>
    </location>
</feature>
<evidence type="ECO:0000256" key="1">
    <source>
        <dbReference type="SAM" id="MobiDB-lite"/>
    </source>
</evidence>
<dbReference type="PATRIC" id="fig|1123269.5.peg.53"/>
<feature type="domain" description="EF-hand" evidence="2">
    <location>
        <begin position="23"/>
        <end position="58"/>
    </location>
</feature>